<feature type="region of interest" description="Disordered" evidence="1">
    <location>
        <begin position="1"/>
        <end position="25"/>
    </location>
</feature>
<evidence type="ECO:0000256" key="1">
    <source>
        <dbReference type="SAM" id="MobiDB-lite"/>
    </source>
</evidence>
<dbReference type="RefSeq" id="XP_009767334.1">
    <property type="nucleotide sequence ID" value="XM_009769032.1"/>
</dbReference>
<keyword evidence="2" id="KW-1185">Reference proteome</keyword>
<proteinExistence type="predicted"/>
<accession>A0A1U7VY66</accession>
<dbReference type="PANTHER" id="PTHR37696:SF1">
    <property type="entry name" value="ADENYLOSUCCINATE SYNTHETASE-RELATED"/>
    <property type="match status" value="1"/>
</dbReference>
<dbReference type="AlphaFoldDB" id="A0A1U7VY66"/>
<reference evidence="2" key="1">
    <citation type="journal article" date="2013" name="Genome Biol.">
        <title>Reference genomes and transcriptomes of Nicotiana sylvestris and Nicotiana tomentosiformis.</title>
        <authorList>
            <person name="Sierro N."/>
            <person name="Battey J.N."/>
            <person name="Ouadi S."/>
            <person name="Bovet L."/>
            <person name="Goepfert S."/>
            <person name="Bakaher N."/>
            <person name="Peitsch M.C."/>
            <person name="Ivanov N.V."/>
        </authorList>
    </citation>
    <scope>NUCLEOTIDE SEQUENCE [LARGE SCALE GENOMIC DNA]</scope>
</reference>
<name>A0A1U7VY66_NICSY</name>
<dbReference type="OrthoDB" id="1635687at2759"/>
<gene>
    <name evidence="3" type="primary">LOC104218514</name>
</gene>
<protein>
    <submittedName>
        <fullName evidence="3">Uncharacterized protein LOC104218514</fullName>
    </submittedName>
</protein>
<organism evidence="2 3">
    <name type="scientific">Nicotiana sylvestris</name>
    <name type="common">Wood tobacco</name>
    <name type="synonym">South American tobacco</name>
    <dbReference type="NCBI Taxonomy" id="4096"/>
    <lineage>
        <taxon>Eukaryota</taxon>
        <taxon>Viridiplantae</taxon>
        <taxon>Streptophyta</taxon>
        <taxon>Embryophyta</taxon>
        <taxon>Tracheophyta</taxon>
        <taxon>Spermatophyta</taxon>
        <taxon>Magnoliopsida</taxon>
        <taxon>eudicotyledons</taxon>
        <taxon>Gunneridae</taxon>
        <taxon>Pentapetalae</taxon>
        <taxon>asterids</taxon>
        <taxon>lamiids</taxon>
        <taxon>Solanales</taxon>
        <taxon>Solanaceae</taxon>
        <taxon>Nicotianoideae</taxon>
        <taxon>Nicotianeae</taxon>
        <taxon>Nicotiana</taxon>
    </lineage>
</organism>
<evidence type="ECO:0000313" key="2">
    <source>
        <dbReference type="Proteomes" id="UP000189701"/>
    </source>
</evidence>
<sequence length="227" mass="25592">MGIIPSDEQQNSGEAKMNAQGVPGIQIGKERYQNVPLDEENDRTLPISYGYQPIPPILQSNSSGSPVDQGVRRNAPINSWPLETNFQLESLLLHPWILYVKIQLNPFKKSTITTKWKTQNFTSWSGKLGSADVILKAKIFNIKAYTSIEIEDKTKTLREFVKYTVVDDAFAINNSLRKNEPRIDKLVRRTTMVATVTASYFLLTADYSPEPNVLDPIQVPLLLLIIS</sequence>
<reference evidence="3" key="2">
    <citation type="submission" date="2025-08" db="UniProtKB">
        <authorList>
            <consortium name="RefSeq"/>
        </authorList>
    </citation>
    <scope>IDENTIFICATION</scope>
    <source>
        <tissue evidence="3">Leaf</tissue>
    </source>
</reference>
<dbReference type="Proteomes" id="UP000189701">
    <property type="component" value="Unplaced"/>
</dbReference>
<evidence type="ECO:0000313" key="3">
    <source>
        <dbReference type="RefSeq" id="XP_009767334.1"/>
    </source>
</evidence>
<dbReference type="PANTHER" id="PTHR37696">
    <property type="entry name" value="ADENYLOSUCCINATE SYNTHETASE-RELATED"/>
    <property type="match status" value="1"/>
</dbReference>